<reference evidence="1 2" key="1">
    <citation type="submission" date="2024-09" db="EMBL/GenBank/DDBJ databases">
        <title>Itraconazole resistance in Madurella fahalii resulting from another homologue of gene encoding cytochrome P450 14-alpha sterol demethylase (CYP51).</title>
        <authorList>
            <person name="Yoshioka I."/>
            <person name="Fahal A.H."/>
            <person name="Kaneko S."/>
            <person name="Yaguchi T."/>
        </authorList>
    </citation>
    <scope>NUCLEOTIDE SEQUENCE [LARGE SCALE GENOMIC DNA]</scope>
    <source>
        <strain evidence="1 2">IFM 68171</strain>
    </source>
</reference>
<sequence length="62" mass="6767">MENSDPILVKGLVIRTLKGAVGELFMDPDSKWINLFGLNKELIVSKLGIGVGFDYATCLRLG</sequence>
<comment type="caution">
    <text evidence="1">The sequence shown here is derived from an EMBL/GenBank/DDBJ whole genome shotgun (WGS) entry which is preliminary data.</text>
</comment>
<dbReference type="GeneID" id="98179652"/>
<evidence type="ECO:0000313" key="2">
    <source>
        <dbReference type="Proteomes" id="UP001628179"/>
    </source>
</evidence>
<keyword evidence="2" id="KW-1185">Reference proteome</keyword>
<dbReference type="RefSeq" id="XP_070920430.1">
    <property type="nucleotide sequence ID" value="XM_071064329.1"/>
</dbReference>
<gene>
    <name evidence="1" type="ORF">MFIFM68171_08910</name>
</gene>
<accession>A0ABQ0GLV8</accession>
<proteinExistence type="predicted"/>
<evidence type="ECO:0000313" key="1">
    <source>
        <dbReference type="EMBL" id="GAB1318700.1"/>
    </source>
</evidence>
<dbReference type="EMBL" id="BAAFSV010000005">
    <property type="protein sequence ID" value="GAB1318700.1"/>
    <property type="molecule type" value="Genomic_DNA"/>
</dbReference>
<organism evidence="1 2">
    <name type="scientific">Madurella fahalii</name>
    <dbReference type="NCBI Taxonomy" id="1157608"/>
    <lineage>
        <taxon>Eukaryota</taxon>
        <taxon>Fungi</taxon>
        <taxon>Dikarya</taxon>
        <taxon>Ascomycota</taxon>
        <taxon>Pezizomycotina</taxon>
        <taxon>Sordariomycetes</taxon>
        <taxon>Sordariomycetidae</taxon>
        <taxon>Sordariales</taxon>
        <taxon>Sordariales incertae sedis</taxon>
        <taxon>Madurella</taxon>
    </lineage>
</organism>
<dbReference type="Proteomes" id="UP001628179">
    <property type="component" value="Unassembled WGS sequence"/>
</dbReference>
<name>A0ABQ0GLV8_9PEZI</name>
<protein>
    <submittedName>
        <fullName evidence="1">Uncharacterized protein</fullName>
    </submittedName>
</protein>